<reference evidence="1" key="2">
    <citation type="journal article" date="2021" name="Microbiol. Resour. Announc.">
        <title>Complete Genome Sequence of Polycladomyces abyssicola JIR-001T, Isolated from Hemipelagic Sediment in Deep Seawater.</title>
        <authorList>
            <person name="Tsubouchi T."/>
            <person name="Kaneko Y."/>
        </authorList>
    </citation>
    <scope>NUCLEOTIDE SEQUENCE</scope>
    <source>
        <strain evidence="1">JIR-001</strain>
    </source>
</reference>
<dbReference type="EMBL" id="AP024601">
    <property type="protein sequence ID" value="BCU82420.1"/>
    <property type="molecule type" value="Genomic_DNA"/>
</dbReference>
<evidence type="ECO:0008006" key="3">
    <source>
        <dbReference type="Google" id="ProtNLM"/>
    </source>
</evidence>
<dbReference type="Pfam" id="PF07873">
    <property type="entry name" value="YabP"/>
    <property type="match status" value="1"/>
</dbReference>
<dbReference type="InterPro" id="IPR022476">
    <property type="entry name" value="Spore_YabP/YqfC"/>
</dbReference>
<sequence length="92" mass="10670">MRKMSSKLRKRAFQWLDLPSDVTSDVPRIQMIGSHQIAVENYREVTHFSDGELRLRLSEGSLRITGAQLTIRAIYRDEVWIEGNIHGIEFAK</sequence>
<evidence type="ECO:0000313" key="1">
    <source>
        <dbReference type="EMBL" id="BCU82420.1"/>
    </source>
</evidence>
<gene>
    <name evidence="1" type="ORF">JIR001_22030</name>
</gene>
<keyword evidence="2" id="KW-1185">Reference proteome</keyword>
<proteinExistence type="predicted"/>
<name>A0A8D5UIE7_9BACL</name>
<dbReference type="KEGG" id="pabs:JIR001_22030"/>
<protein>
    <recommendedName>
        <fullName evidence="3">Sporulation protein YqfC</fullName>
    </recommendedName>
</protein>
<dbReference type="InterPro" id="IPR038705">
    <property type="entry name" value="YabP_sf"/>
</dbReference>
<dbReference type="NCBIfam" id="TIGR02856">
    <property type="entry name" value="spore_yqfC"/>
    <property type="match status" value="1"/>
</dbReference>
<dbReference type="RefSeq" id="WP_212772758.1">
    <property type="nucleotide sequence ID" value="NZ_AP024601.1"/>
</dbReference>
<dbReference type="Gene3D" id="2.60.40.2000">
    <property type="match status" value="1"/>
</dbReference>
<dbReference type="Proteomes" id="UP000677436">
    <property type="component" value="Chromosome"/>
</dbReference>
<evidence type="ECO:0000313" key="2">
    <source>
        <dbReference type="Proteomes" id="UP000677436"/>
    </source>
</evidence>
<organism evidence="1 2">
    <name type="scientific">Polycladomyces abyssicola</name>
    <dbReference type="NCBI Taxonomy" id="1125966"/>
    <lineage>
        <taxon>Bacteria</taxon>
        <taxon>Bacillati</taxon>
        <taxon>Bacillota</taxon>
        <taxon>Bacilli</taxon>
        <taxon>Bacillales</taxon>
        <taxon>Thermoactinomycetaceae</taxon>
        <taxon>Polycladomyces</taxon>
    </lineage>
</organism>
<reference evidence="1" key="1">
    <citation type="journal article" date="2013" name="Int. J. Syst. Evol. Microbiol.">
        <title>Polycladomyces abyssicola gen. nov., sp. nov., a thermophilic filamentous bacterium isolated from hemipelagic sediment.</title>
        <authorList>
            <person name="Tsubouchi T."/>
            <person name="Shimane Y."/>
            <person name="Mori K."/>
            <person name="Usui K."/>
            <person name="Hiraki T."/>
            <person name="Tame A."/>
            <person name="Uematsu K."/>
            <person name="Maruyama T."/>
            <person name="Hatada Y."/>
        </authorList>
    </citation>
    <scope>NUCLEOTIDE SEQUENCE</scope>
    <source>
        <strain evidence="1">JIR-001</strain>
    </source>
</reference>
<dbReference type="AlphaFoldDB" id="A0A8D5UIE7"/>
<accession>A0A8D5UIE7</accession>
<dbReference type="InterPro" id="IPR022477">
    <property type="entry name" value="Spore_YqfC"/>
</dbReference>